<keyword evidence="4 7" id="KW-0378">Hydrolase</keyword>
<dbReference type="GO" id="GO:0005975">
    <property type="term" value="P:carbohydrate metabolic process"/>
    <property type="evidence" value="ECO:0007669"/>
    <property type="project" value="InterPro"/>
</dbReference>
<dbReference type="InterPro" id="IPR036962">
    <property type="entry name" value="Glyco_hydro_3_N_sf"/>
</dbReference>
<keyword evidence="8" id="KW-1185">Reference proteome</keyword>
<dbReference type="RefSeq" id="WP_191252764.1">
    <property type="nucleotide sequence ID" value="NZ_BNCI01000002.1"/>
</dbReference>
<accession>A0A919AVP9</accession>
<dbReference type="Gene3D" id="3.20.20.300">
    <property type="entry name" value="Glycoside hydrolase, family 3, N-terminal domain"/>
    <property type="match status" value="1"/>
</dbReference>
<dbReference type="PANTHER" id="PTHR30480">
    <property type="entry name" value="BETA-HEXOSAMINIDASE-RELATED"/>
    <property type="match status" value="1"/>
</dbReference>
<dbReference type="GO" id="GO:0004563">
    <property type="term" value="F:beta-N-acetylhexosaminidase activity"/>
    <property type="evidence" value="ECO:0007669"/>
    <property type="project" value="UniProtKB-EC"/>
</dbReference>
<evidence type="ECO:0000313" key="7">
    <source>
        <dbReference type="EMBL" id="GHF25978.1"/>
    </source>
</evidence>
<dbReference type="InterPro" id="IPR001764">
    <property type="entry name" value="Glyco_hydro_3_N"/>
</dbReference>
<reference evidence="7" key="1">
    <citation type="journal article" date="2014" name="Int. J. Syst. Evol. Microbiol.">
        <title>Complete genome sequence of Corynebacterium casei LMG S-19264T (=DSM 44701T), isolated from a smear-ripened cheese.</title>
        <authorList>
            <consortium name="US DOE Joint Genome Institute (JGI-PGF)"/>
            <person name="Walter F."/>
            <person name="Albersmeier A."/>
            <person name="Kalinowski J."/>
            <person name="Ruckert C."/>
        </authorList>
    </citation>
    <scope>NUCLEOTIDE SEQUENCE</scope>
    <source>
        <strain evidence="7">KCTC 42590</strain>
    </source>
</reference>
<comment type="similarity">
    <text evidence="2">Belongs to the glycosyl hydrolase 3 family.</text>
</comment>
<proteinExistence type="inferred from homology"/>
<sequence length="343" mass="37716">MIPVIFGCEGPQLTDNEKSFFREVDPIGFILFARNVVDKEQLYALTSEMRAVTGRDALPILIDQEGGRVQRMKAPHWRNYPPASVFGDLACSDEPSLAASALRLHCRLIADDLRRSGITVNCLPVLDVPQEGSSNVIGDRAFSDDPELVGMLGRIACDGLREGGVLPVLKHIPGHGRALVDSHLELPTVESDLAELSSHDFRPFEMLSDMPLAMTAHVRYTQLDDKAPCTLSRIVISRIIRMKMGFRGILLSDDLSMQALSGSLKERATGALSAGCDIALHCNGNMEEMQDIASAVPFAATSLEKQLAGLIYELHRLEPADRQEMEQRYNQMMQDAGILQTST</sequence>
<dbReference type="EC" id="3.2.1.52" evidence="3"/>
<gene>
    <name evidence="7" type="ORF">GCM10017044_21030</name>
</gene>
<evidence type="ECO:0000256" key="3">
    <source>
        <dbReference type="ARBA" id="ARBA00012663"/>
    </source>
</evidence>
<comment type="catalytic activity">
    <reaction evidence="1">
        <text>Hydrolysis of terminal non-reducing N-acetyl-D-hexosamine residues in N-acetyl-beta-D-hexosaminides.</text>
        <dbReference type="EC" id="3.2.1.52"/>
    </reaction>
</comment>
<dbReference type="Pfam" id="PF00933">
    <property type="entry name" value="Glyco_hydro_3"/>
    <property type="match status" value="1"/>
</dbReference>
<organism evidence="7 8">
    <name type="scientific">Kordiimonas sediminis</name>
    <dbReference type="NCBI Taxonomy" id="1735581"/>
    <lineage>
        <taxon>Bacteria</taxon>
        <taxon>Pseudomonadati</taxon>
        <taxon>Pseudomonadota</taxon>
        <taxon>Alphaproteobacteria</taxon>
        <taxon>Kordiimonadales</taxon>
        <taxon>Kordiimonadaceae</taxon>
        <taxon>Kordiimonas</taxon>
    </lineage>
</organism>
<evidence type="ECO:0000256" key="4">
    <source>
        <dbReference type="ARBA" id="ARBA00022801"/>
    </source>
</evidence>
<dbReference type="InterPro" id="IPR050226">
    <property type="entry name" value="NagZ_Beta-hexosaminidase"/>
</dbReference>
<name>A0A919AVP9_9PROT</name>
<dbReference type="Proteomes" id="UP000630923">
    <property type="component" value="Unassembled WGS sequence"/>
</dbReference>
<dbReference type="InterPro" id="IPR017853">
    <property type="entry name" value="GH"/>
</dbReference>
<dbReference type="AlphaFoldDB" id="A0A919AVP9"/>
<evidence type="ECO:0000256" key="1">
    <source>
        <dbReference type="ARBA" id="ARBA00001231"/>
    </source>
</evidence>
<dbReference type="InterPro" id="IPR019800">
    <property type="entry name" value="Glyco_hydro_3_AS"/>
</dbReference>
<evidence type="ECO:0000256" key="2">
    <source>
        <dbReference type="ARBA" id="ARBA00005336"/>
    </source>
</evidence>
<evidence type="ECO:0000313" key="8">
    <source>
        <dbReference type="Proteomes" id="UP000630923"/>
    </source>
</evidence>
<feature type="domain" description="Glycoside hydrolase family 3 N-terminal" evidence="6">
    <location>
        <begin position="28"/>
        <end position="296"/>
    </location>
</feature>
<dbReference type="GO" id="GO:0009254">
    <property type="term" value="P:peptidoglycan turnover"/>
    <property type="evidence" value="ECO:0007669"/>
    <property type="project" value="TreeGrafter"/>
</dbReference>
<reference evidence="7" key="2">
    <citation type="submission" date="2020-09" db="EMBL/GenBank/DDBJ databases">
        <authorList>
            <person name="Sun Q."/>
            <person name="Kim S."/>
        </authorList>
    </citation>
    <scope>NUCLEOTIDE SEQUENCE</scope>
    <source>
        <strain evidence="7">KCTC 42590</strain>
    </source>
</reference>
<evidence type="ECO:0000256" key="5">
    <source>
        <dbReference type="ARBA" id="ARBA00023295"/>
    </source>
</evidence>
<dbReference type="EMBL" id="BNCI01000002">
    <property type="protein sequence ID" value="GHF25978.1"/>
    <property type="molecule type" value="Genomic_DNA"/>
</dbReference>
<keyword evidence="5" id="KW-0326">Glycosidase</keyword>
<dbReference type="PANTHER" id="PTHR30480:SF13">
    <property type="entry name" value="BETA-HEXOSAMINIDASE"/>
    <property type="match status" value="1"/>
</dbReference>
<dbReference type="PROSITE" id="PS00775">
    <property type="entry name" value="GLYCOSYL_HYDROL_F3"/>
    <property type="match status" value="1"/>
</dbReference>
<comment type="caution">
    <text evidence="7">The sequence shown here is derived from an EMBL/GenBank/DDBJ whole genome shotgun (WGS) entry which is preliminary data.</text>
</comment>
<dbReference type="NCBIfam" id="NF003740">
    <property type="entry name" value="PRK05337.1"/>
    <property type="match status" value="1"/>
</dbReference>
<evidence type="ECO:0000259" key="6">
    <source>
        <dbReference type="Pfam" id="PF00933"/>
    </source>
</evidence>
<protein>
    <recommendedName>
        <fullName evidence="3">beta-N-acetylhexosaminidase</fullName>
        <ecNumber evidence="3">3.2.1.52</ecNumber>
    </recommendedName>
</protein>
<dbReference type="SUPFAM" id="SSF51445">
    <property type="entry name" value="(Trans)glycosidases"/>
    <property type="match status" value="1"/>
</dbReference>